<feature type="compositionally biased region" description="Low complexity" evidence="5">
    <location>
        <begin position="587"/>
        <end position="602"/>
    </location>
</feature>
<keyword evidence="4 6" id="KW-0472">Membrane</keyword>
<proteinExistence type="predicted"/>
<dbReference type="GO" id="GO:0005886">
    <property type="term" value="C:plasma membrane"/>
    <property type="evidence" value="ECO:0007669"/>
    <property type="project" value="TreeGrafter"/>
</dbReference>
<feature type="region of interest" description="Disordered" evidence="5">
    <location>
        <begin position="573"/>
        <end position="644"/>
    </location>
</feature>
<feature type="compositionally biased region" description="Polar residues" evidence="5">
    <location>
        <begin position="625"/>
        <end position="644"/>
    </location>
</feature>
<feature type="transmembrane region" description="Helical" evidence="6">
    <location>
        <begin position="325"/>
        <end position="345"/>
    </location>
</feature>
<dbReference type="PANTHER" id="PTHR23502:SF13">
    <property type="entry name" value="MULTIDRUG TRANSPORTER, PUTATIVE (AFU_ORTHOLOGUE AFUA_2G12550)-RELATED"/>
    <property type="match status" value="1"/>
</dbReference>
<feature type="transmembrane region" description="Helical" evidence="6">
    <location>
        <begin position="91"/>
        <end position="111"/>
    </location>
</feature>
<dbReference type="FunFam" id="1.20.1250.20:FF:000088">
    <property type="entry name" value="MFS multidrug transporter, putative"/>
    <property type="match status" value="1"/>
</dbReference>
<feature type="transmembrane region" description="Helical" evidence="6">
    <location>
        <begin position="405"/>
        <end position="427"/>
    </location>
</feature>
<protein>
    <recommendedName>
        <fullName evidence="7">Major facilitator superfamily (MFS) profile domain-containing protein</fullName>
    </recommendedName>
</protein>
<keyword evidence="3 6" id="KW-1133">Transmembrane helix</keyword>
<evidence type="ECO:0000256" key="4">
    <source>
        <dbReference type="ARBA" id="ARBA00023136"/>
    </source>
</evidence>
<dbReference type="PANTHER" id="PTHR23502">
    <property type="entry name" value="MAJOR FACILITATOR SUPERFAMILY"/>
    <property type="match status" value="1"/>
</dbReference>
<feature type="transmembrane region" description="Helical" evidence="6">
    <location>
        <begin position="188"/>
        <end position="208"/>
    </location>
</feature>
<dbReference type="InterPro" id="IPR020846">
    <property type="entry name" value="MFS_dom"/>
</dbReference>
<evidence type="ECO:0000259" key="7">
    <source>
        <dbReference type="PROSITE" id="PS50850"/>
    </source>
</evidence>
<evidence type="ECO:0000256" key="1">
    <source>
        <dbReference type="ARBA" id="ARBA00004141"/>
    </source>
</evidence>
<keyword evidence="9" id="KW-1185">Reference proteome</keyword>
<dbReference type="InterPro" id="IPR036259">
    <property type="entry name" value="MFS_trans_sf"/>
</dbReference>
<dbReference type="Pfam" id="PF07690">
    <property type="entry name" value="MFS_1"/>
    <property type="match status" value="1"/>
</dbReference>
<evidence type="ECO:0000256" key="6">
    <source>
        <dbReference type="SAM" id="Phobius"/>
    </source>
</evidence>
<sequence length="644" mass="71126">MPANNLANGEARGDSAIHLSTLHHTPANIIITPGQDGNKNNEHRDETAFGTVALGAQQPSLTEDGLRHQLKATDPGVMEQLGFGFPFKKKWRILCIIFLIQVSMNLNTTLYSSGMAGMSEEFHISTQTATWGAAVFLLAYAFGCEFWAPWSEEYGRKWVLRLSMLLVNLFGIWAAFAPNFNQVIVARVFGGLSTAGGSVTLAVVADLFDHDDPWYQKATLFIVASSVGGSIIGPIIGAPMEVYLHWRWCMHVQYIFGIFVLGIHWVFVPETRATVLLDKTAKKMRSAGMSVYGPGELAAEYKRLDWRELCTIWARPFKFFVTEPIVLVLSLLSGFSDGLIFMFVQSFPFIYRQRWHFDTLQMSSTFVPLFIGYVIAYFSFLPAIKRNIRERKEKPHCERAQYEARLWWLLYTAPLLPIGLLIFAMTATMPGVTVHWIGSMVATCLIGIANFAIYMATIDYMLRAYGPYAASATGGNGWARDFLAGVLTPAAVPMYENLGAFPATWLLFGIAVLLTIAVYFIYRYGAYLRHRSNFAQSLAAEESRNEGGLVNFLPSLPGSRAVSIRGTPLHSPVIRSPVQSPCATPAVSRPSSPVRPGLGSRGISWSSFPAPSLQVSQMNPRPRSQVASPTISPLGSGNQFGSNP</sequence>
<dbReference type="STRING" id="155417.A0A4Q4TM46"/>
<organism evidence="8 9">
    <name type="scientific">Monosporascus ibericus</name>
    <dbReference type="NCBI Taxonomy" id="155417"/>
    <lineage>
        <taxon>Eukaryota</taxon>
        <taxon>Fungi</taxon>
        <taxon>Dikarya</taxon>
        <taxon>Ascomycota</taxon>
        <taxon>Pezizomycotina</taxon>
        <taxon>Sordariomycetes</taxon>
        <taxon>Xylariomycetidae</taxon>
        <taxon>Xylariales</taxon>
        <taxon>Xylariales incertae sedis</taxon>
        <taxon>Monosporascus</taxon>
    </lineage>
</organism>
<dbReference type="GO" id="GO:0022857">
    <property type="term" value="F:transmembrane transporter activity"/>
    <property type="evidence" value="ECO:0007669"/>
    <property type="project" value="InterPro"/>
</dbReference>
<dbReference type="SUPFAM" id="SSF103473">
    <property type="entry name" value="MFS general substrate transporter"/>
    <property type="match status" value="1"/>
</dbReference>
<evidence type="ECO:0000256" key="5">
    <source>
        <dbReference type="SAM" id="MobiDB-lite"/>
    </source>
</evidence>
<comment type="caution">
    <text evidence="8">The sequence shown here is derived from an EMBL/GenBank/DDBJ whole genome shotgun (WGS) entry which is preliminary data.</text>
</comment>
<keyword evidence="2 6" id="KW-0812">Transmembrane</keyword>
<feature type="transmembrane region" description="Helical" evidence="6">
    <location>
        <begin position="433"/>
        <end position="456"/>
    </location>
</feature>
<dbReference type="PROSITE" id="PS50850">
    <property type="entry name" value="MFS"/>
    <property type="match status" value="1"/>
</dbReference>
<accession>A0A4Q4TM46</accession>
<feature type="transmembrane region" description="Helical" evidence="6">
    <location>
        <begin position="131"/>
        <end position="151"/>
    </location>
</feature>
<dbReference type="Gene3D" id="1.20.1250.20">
    <property type="entry name" value="MFS general substrate transporter like domains"/>
    <property type="match status" value="1"/>
</dbReference>
<evidence type="ECO:0000256" key="2">
    <source>
        <dbReference type="ARBA" id="ARBA00022692"/>
    </source>
</evidence>
<name>A0A4Q4TM46_9PEZI</name>
<dbReference type="AlphaFoldDB" id="A0A4Q4TM46"/>
<feature type="transmembrane region" description="Helical" evidence="6">
    <location>
        <begin position="158"/>
        <end position="176"/>
    </location>
</feature>
<feature type="domain" description="Major facilitator superfamily (MFS) profile" evidence="7">
    <location>
        <begin position="93"/>
        <end position="526"/>
    </location>
</feature>
<dbReference type="OrthoDB" id="5376138at2759"/>
<dbReference type="Proteomes" id="UP000293360">
    <property type="component" value="Unassembled WGS sequence"/>
</dbReference>
<gene>
    <name evidence="8" type="ORF">DL764_002041</name>
</gene>
<evidence type="ECO:0000313" key="9">
    <source>
        <dbReference type="Proteomes" id="UP000293360"/>
    </source>
</evidence>
<dbReference type="InterPro" id="IPR011701">
    <property type="entry name" value="MFS"/>
</dbReference>
<feature type="transmembrane region" description="Helical" evidence="6">
    <location>
        <begin position="220"/>
        <end position="240"/>
    </location>
</feature>
<comment type="subcellular location">
    <subcellularLocation>
        <location evidence="1">Membrane</location>
        <topology evidence="1">Multi-pass membrane protein</topology>
    </subcellularLocation>
</comment>
<feature type="transmembrane region" description="Helical" evidence="6">
    <location>
        <begin position="501"/>
        <end position="522"/>
    </location>
</feature>
<feature type="transmembrane region" description="Helical" evidence="6">
    <location>
        <begin position="365"/>
        <end position="384"/>
    </location>
</feature>
<dbReference type="EMBL" id="QJNU01000069">
    <property type="protein sequence ID" value="RYP08226.1"/>
    <property type="molecule type" value="Genomic_DNA"/>
</dbReference>
<feature type="transmembrane region" description="Helical" evidence="6">
    <location>
        <begin position="252"/>
        <end position="275"/>
    </location>
</feature>
<evidence type="ECO:0000256" key="3">
    <source>
        <dbReference type="ARBA" id="ARBA00022989"/>
    </source>
</evidence>
<evidence type="ECO:0000313" key="8">
    <source>
        <dbReference type="EMBL" id="RYP08226.1"/>
    </source>
</evidence>
<feature type="compositionally biased region" description="Polar residues" evidence="5">
    <location>
        <begin position="603"/>
        <end position="619"/>
    </location>
</feature>
<reference evidence="8 9" key="1">
    <citation type="submission" date="2018-06" db="EMBL/GenBank/DDBJ databases">
        <title>Complete Genomes of Monosporascus.</title>
        <authorList>
            <person name="Robinson A.J."/>
            <person name="Natvig D.O."/>
        </authorList>
    </citation>
    <scope>NUCLEOTIDE SEQUENCE [LARGE SCALE GENOMIC DNA]</scope>
    <source>
        <strain evidence="8 9">CBS 110550</strain>
    </source>
</reference>